<organism evidence="2 3">
    <name type="scientific">Arenibacter nanhaiticus</name>
    <dbReference type="NCBI Taxonomy" id="558155"/>
    <lineage>
        <taxon>Bacteria</taxon>
        <taxon>Pseudomonadati</taxon>
        <taxon>Bacteroidota</taxon>
        <taxon>Flavobacteriia</taxon>
        <taxon>Flavobacteriales</taxon>
        <taxon>Flavobacteriaceae</taxon>
        <taxon>Arenibacter</taxon>
    </lineage>
</organism>
<keyword evidence="3" id="KW-1185">Reference proteome</keyword>
<evidence type="ECO:0000313" key="3">
    <source>
        <dbReference type="Proteomes" id="UP000184231"/>
    </source>
</evidence>
<dbReference type="RefSeq" id="WP_072765474.1">
    <property type="nucleotide sequence ID" value="NZ_FQYX01000028.1"/>
</dbReference>
<accession>A0A1M6KWF4</accession>
<feature type="region of interest" description="Disordered" evidence="1">
    <location>
        <begin position="194"/>
        <end position="224"/>
    </location>
</feature>
<proteinExistence type="predicted"/>
<dbReference type="OrthoDB" id="1442826at2"/>
<gene>
    <name evidence="2" type="ORF">SAMN04487911_12822</name>
</gene>
<sequence length="224" mass="26099">MNYIKHLNAIFEVFASDERLNPTHISLYIALFQMWNKNRFSNSFLVDREATMILSKIGSRTTYHRCISNLHQWGYIVYEPSRNRFKGSRIKMPIFEISPGPVVDKHETSGGLAVVSYININKQIKTNIKLSRKSIPKNEQVVLNFFKKNHWAAVEATRFYNHYQGIGWKVGGKSSIEDWRAFAKKWMLKANEINANKEPARKPRKKGKVDYLQTTTKKNYGEPL</sequence>
<dbReference type="Proteomes" id="UP000184231">
    <property type="component" value="Unassembled WGS sequence"/>
</dbReference>
<dbReference type="AlphaFoldDB" id="A0A1M6KWF4"/>
<protein>
    <submittedName>
        <fullName evidence="2">Uncharacterized protein</fullName>
    </submittedName>
</protein>
<reference evidence="2 3" key="1">
    <citation type="submission" date="2016-11" db="EMBL/GenBank/DDBJ databases">
        <authorList>
            <person name="Jaros S."/>
            <person name="Januszkiewicz K."/>
            <person name="Wedrychowicz H."/>
        </authorList>
    </citation>
    <scope>NUCLEOTIDE SEQUENCE [LARGE SCALE GENOMIC DNA]</scope>
    <source>
        <strain evidence="2 3">CGMCC 1.8863</strain>
    </source>
</reference>
<name>A0A1M6KWF4_9FLAO</name>
<evidence type="ECO:0000313" key="2">
    <source>
        <dbReference type="EMBL" id="SHJ63236.1"/>
    </source>
</evidence>
<dbReference type="EMBL" id="FQYX01000028">
    <property type="protein sequence ID" value="SHJ63236.1"/>
    <property type="molecule type" value="Genomic_DNA"/>
</dbReference>
<evidence type="ECO:0000256" key="1">
    <source>
        <dbReference type="SAM" id="MobiDB-lite"/>
    </source>
</evidence>
<dbReference type="STRING" id="558155.SAMN04487911_12822"/>